<dbReference type="EMBL" id="JBBWWQ010000003">
    <property type="protein sequence ID" value="KAK8950795.1"/>
    <property type="molecule type" value="Genomic_DNA"/>
</dbReference>
<name>A0AAP0BW57_9ASPA</name>
<organism evidence="3 4">
    <name type="scientific">Platanthera zijinensis</name>
    <dbReference type="NCBI Taxonomy" id="2320716"/>
    <lineage>
        <taxon>Eukaryota</taxon>
        <taxon>Viridiplantae</taxon>
        <taxon>Streptophyta</taxon>
        <taxon>Embryophyta</taxon>
        <taxon>Tracheophyta</taxon>
        <taxon>Spermatophyta</taxon>
        <taxon>Magnoliopsida</taxon>
        <taxon>Liliopsida</taxon>
        <taxon>Asparagales</taxon>
        <taxon>Orchidaceae</taxon>
        <taxon>Orchidoideae</taxon>
        <taxon>Orchideae</taxon>
        <taxon>Orchidinae</taxon>
        <taxon>Platanthera</taxon>
    </lineage>
</organism>
<evidence type="ECO:0000256" key="2">
    <source>
        <dbReference type="SAM" id="SignalP"/>
    </source>
</evidence>
<evidence type="ECO:0000313" key="3">
    <source>
        <dbReference type="EMBL" id="KAK8950795.1"/>
    </source>
</evidence>
<gene>
    <name evidence="3" type="ORF">KSP39_PZI003487</name>
</gene>
<sequence>MSRSMKSAAYLLVLLSISTIIVESLAADAVPRPNHPAATEQQLPPMHSRFTAPPKRAIRPAKVVYRGPPAISSRPTNTVYQVGVPLFRHRDIPGLLTPEVVLRSAGIGA</sequence>
<comment type="caution">
    <text evidence="3">The sequence shown here is derived from an EMBL/GenBank/DDBJ whole genome shotgun (WGS) entry which is preliminary data.</text>
</comment>
<dbReference type="AlphaFoldDB" id="A0AAP0BW57"/>
<keyword evidence="2" id="KW-0732">Signal</keyword>
<evidence type="ECO:0000256" key="1">
    <source>
        <dbReference type="SAM" id="MobiDB-lite"/>
    </source>
</evidence>
<accession>A0AAP0BW57</accession>
<feature type="signal peptide" evidence="2">
    <location>
        <begin position="1"/>
        <end position="26"/>
    </location>
</feature>
<evidence type="ECO:0000313" key="4">
    <source>
        <dbReference type="Proteomes" id="UP001418222"/>
    </source>
</evidence>
<proteinExistence type="predicted"/>
<evidence type="ECO:0008006" key="5">
    <source>
        <dbReference type="Google" id="ProtNLM"/>
    </source>
</evidence>
<keyword evidence="4" id="KW-1185">Reference proteome</keyword>
<feature type="chain" id="PRO_5042849643" description="Secreted protein" evidence="2">
    <location>
        <begin position="27"/>
        <end position="109"/>
    </location>
</feature>
<dbReference type="Proteomes" id="UP001418222">
    <property type="component" value="Unassembled WGS sequence"/>
</dbReference>
<feature type="region of interest" description="Disordered" evidence="1">
    <location>
        <begin position="31"/>
        <end position="52"/>
    </location>
</feature>
<protein>
    <recommendedName>
        <fullName evidence="5">Secreted protein</fullName>
    </recommendedName>
</protein>
<reference evidence="3 4" key="1">
    <citation type="journal article" date="2022" name="Nat. Plants">
        <title>Genomes of leafy and leafless Platanthera orchids illuminate the evolution of mycoheterotrophy.</title>
        <authorList>
            <person name="Li M.H."/>
            <person name="Liu K.W."/>
            <person name="Li Z."/>
            <person name="Lu H.C."/>
            <person name="Ye Q.L."/>
            <person name="Zhang D."/>
            <person name="Wang J.Y."/>
            <person name="Li Y.F."/>
            <person name="Zhong Z.M."/>
            <person name="Liu X."/>
            <person name="Yu X."/>
            <person name="Liu D.K."/>
            <person name="Tu X.D."/>
            <person name="Liu B."/>
            <person name="Hao Y."/>
            <person name="Liao X.Y."/>
            <person name="Jiang Y.T."/>
            <person name="Sun W.H."/>
            <person name="Chen J."/>
            <person name="Chen Y.Q."/>
            <person name="Ai Y."/>
            <person name="Zhai J.W."/>
            <person name="Wu S.S."/>
            <person name="Zhou Z."/>
            <person name="Hsiao Y.Y."/>
            <person name="Wu W.L."/>
            <person name="Chen Y.Y."/>
            <person name="Lin Y.F."/>
            <person name="Hsu J.L."/>
            <person name="Li C.Y."/>
            <person name="Wang Z.W."/>
            <person name="Zhao X."/>
            <person name="Zhong W.Y."/>
            <person name="Ma X.K."/>
            <person name="Ma L."/>
            <person name="Huang J."/>
            <person name="Chen G.Z."/>
            <person name="Huang M.Z."/>
            <person name="Huang L."/>
            <person name="Peng D.H."/>
            <person name="Luo Y.B."/>
            <person name="Zou S.Q."/>
            <person name="Chen S.P."/>
            <person name="Lan S."/>
            <person name="Tsai W.C."/>
            <person name="Van de Peer Y."/>
            <person name="Liu Z.J."/>
        </authorList>
    </citation>
    <scope>NUCLEOTIDE SEQUENCE [LARGE SCALE GENOMIC DNA]</scope>
    <source>
        <strain evidence="3">Lor287</strain>
    </source>
</reference>